<keyword evidence="2 4" id="KW-0560">Oxidoreductase</keyword>
<dbReference type="PANTHER" id="PTHR11091">
    <property type="entry name" value="OXIDOREDUCTASE-RELATED"/>
    <property type="match status" value="1"/>
</dbReference>
<proteinExistence type="inferred from homology"/>
<dbReference type="PANTHER" id="PTHR11091:SF0">
    <property type="entry name" value="MALATE DEHYDROGENASE"/>
    <property type="match status" value="1"/>
</dbReference>
<name>A0ABU0M1M9_9HYPH</name>
<keyword evidence="5" id="KW-1185">Reference proteome</keyword>
<dbReference type="Gene3D" id="3.30.1370.60">
    <property type="entry name" value="Hypothetical oxidoreductase yiak, domain 2"/>
    <property type="match status" value="1"/>
</dbReference>
<dbReference type="EMBL" id="JAUSWJ010000001">
    <property type="protein sequence ID" value="MDQ0514847.1"/>
    <property type="molecule type" value="Genomic_DNA"/>
</dbReference>
<feature type="region of interest" description="Disordered" evidence="3">
    <location>
        <begin position="309"/>
        <end position="330"/>
    </location>
</feature>
<dbReference type="Proteomes" id="UP001223743">
    <property type="component" value="Unassembled WGS sequence"/>
</dbReference>
<dbReference type="InterPro" id="IPR003767">
    <property type="entry name" value="Malate/L-lactate_DH-like"/>
</dbReference>
<dbReference type="InterPro" id="IPR043144">
    <property type="entry name" value="Mal/L-sulf/L-lact_DH-like_ah"/>
</dbReference>
<feature type="compositionally biased region" description="Basic and acidic residues" evidence="3">
    <location>
        <begin position="309"/>
        <end position="326"/>
    </location>
</feature>
<dbReference type="InterPro" id="IPR043143">
    <property type="entry name" value="Mal/L-sulf/L-lact_DH-like_NADP"/>
</dbReference>
<dbReference type="InterPro" id="IPR036111">
    <property type="entry name" value="Mal/L-sulfo/L-lacto_DH-like_sf"/>
</dbReference>
<comment type="similarity">
    <text evidence="1">Belongs to the LDH2/MDH2 oxidoreductase family.</text>
</comment>
<evidence type="ECO:0000256" key="1">
    <source>
        <dbReference type="ARBA" id="ARBA00006056"/>
    </source>
</evidence>
<sequence length="351" mass="37120">MNEADPARQKADAEFISHDDLVALLETIFRRAGMADWVAAVQARNCAGAERDGSKSHGLFRVPGYVSTLASGWVDGRAEPVVEDVADAFVRVDAMNGFAQPALARGTPLLLEKVKRSGIALLAMRNSHHFGALWPDVEPFAERGLVALSFVNSFACVVPVGGRKPVYGTNPIAFAAPRAGGDPIVFDQSSSALANGDVRIAAREGRMLPEGSGVDRTGAPTTDPKAILDGGALLPFGGYKGASLAMMVEILAAALTGGQFSFEVDWSGHPGAETPRTGQLLVVIDPEAGGGRRFAERVEQLIGRIRDAGQERLPGDRRHDNRRAAARDGIPIQRSVLADLRARASSGAQPN</sequence>
<protein>
    <submittedName>
        <fullName evidence="4">Delta1-piperideine-2-carboxylate reductase</fullName>
        <ecNumber evidence="4">1.5.1.21</ecNumber>
    </submittedName>
</protein>
<dbReference type="RefSeq" id="WP_266281713.1">
    <property type="nucleotide sequence ID" value="NZ_JAPKNF010000001.1"/>
</dbReference>
<organism evidence="4 5">
    <name type="scientific">Kaistia geumhonensis</name>
    <dbReference type="NCBI Taxonomy" id="410839"/>
    <lineage>
        <taxon>Bacteria</taxon>
        <taxon>Pseudomonadati</taxon>
        <taxon>Pseudomonadota</taxon>
        <taxon>Alphaproteobacteria</taxon>
        <taxon>Hyphomicrobiales</taxon>
        <taxon>Kaistiaceae</taxon>
        <taxon>Kaistia</taxon>
    </lineage>
</organism>
<dbReference type="Gene3D" id="1.10.1530.10">
    <property type="match status" value="1"/>
</dbReference>
<dbReference type="GO" id="GO:0047125">
    <property type="term" value="F:delta1-piperideine-2-carboxylate reductase activity"/>
    <property type="evidence" value="ECO:0007669"/>
    <property type="project" value="UniProtKB-EC"/>
</dbReference>
<dbReference type="Pfam" id="PF02615">
    <property type="entry name" value="Ldh_2"/>
    <property type="match status" value="1"/>
</dbReference>
<dbReference type="SUPFAM" id="SSF89733">
    <property type="entry name" value="L-sulfolactate dehydrogenase-like"/>
    <property type="match status" value="1"/>
</dbReference>
<gene>
    <name evidence="4" type="ORF">QO015_000460</name>
</gene>
<evidence type="ECO:0000313" key="5">
    <source>
        <dbReference type="Proteomes" id="UP001223743"/>
    </source>
</evidence>
<dbReference type="EC" id="1.5.1.21" evidence="4"/>
<evidence type="ECO:0000256" key="2">
    <source>
        <dbReference type="ARBA" id="ARBA00023002"/>
    </source>
</evidence>
<accession>A0ABU0M1M9</accession>
<comment type="caution">
    <text evidence="4">The sequence shown here is derived from an EMBL/GenBank/DDBJ whole genome shotgun (WGS) entry which is preliminary data.</text>
</comment>
<evidence type="ECO:0000256" key="3">
    <source>
        <dbReference type="SAM" id="MobiDB-lite"/>
    </source>
</evidence>
<evidence type="ECO:0000313" key="4">
    <source>
        <dbReference type="EMBL" id="MDQ0514847.1"/>
    </source>
</evidence>
<reference evidence="4 5" key="1">
    <citation type="submission" date="2023-07" db="EMBL/GenBank/DDBJ databases">
        <title>Genomic Encyclopedia of Type Strains, Phase IV (KMG-IV): sequencing the most valuable type-strain genomes for metagenomic binning, comparative biology and taxonomic classification.</title>
        <authorList>
            <person name="Goeker M."/>
        </authorList>
    </citation>
    <scope>NUCLEOTIDE SEQUENCE [LARGE SCALE GENOMIC DNA]</scope>
    <source>
        <strain evidence="4 5">B1-1</strain>
    </source>
</reference>